<feature type="signal peptide" evidence="1">
    <location>
        <begin position="1"/>
        <end position="33"/>
    </location>
</feature>
<keyword evidence="1" id="KW-0732">Signal</keyword>
<dbReference type="EMBL" id="GGFM01009832">
    <property type="protein sequence ID" value="MBW30583.1"/>
    <property type="molecule type" value="Transcribed_RNA"/>
</dbReference>
<reference evidence="2" key="1">
    <citation type="submission" date="2018-01" db="EMBL/GenBank/DDBJ databases">
        <title>An insight into the sialome of Amazonian anophelines.</title>
        <authorList>
            <person name="Ribeiro J.M."/>
            <person name="Scarpassa V."/>
            <person name="Calvo E."/>
        </authorList>
    </citation>
    <scope>NUCLEOTIDE SEQUENCE</scope>
    <source>
        <tissue evidence="2">Salivary glands</tissue>
    </source>
</reference>
<evidence type="ECO:0000256" key="1">
    <source>
        <dbReference type="SAM" id="SignalP"/>
    </source>
</evidence>
<evidence type="ECO:0000313" key="2">
    <source>
        <dbReference type="EMBL" id="MBW30583.1"/>
    </source>
</evidence>
<dbReference type="AlphaFoldDB" id="A0A2M3ZQ13"/>
<proteinExistence type="predicted"/>
<feature type="chain" id="PRO_5014928077" evidence="1">
    <location>
        <begin position="34"/>
        <end position="113"/>
    </location>
</feature>
<name>A0A2M3ZQ13_9DIPT</name>
<sequence length="113" mass="11676">MWPPSLPPLAPLLPPLPTLPLLLPLLMLATGRGLSGDDTGTLDRLIPATFSRFLSCSQVSDVSSSSPVVAAVAAVTTDTGVVVVMLPVTPAAEDVVEAGDEPEIGCSCCCWCW</sequence>
<accession>A0A2M3ZQ13</accession>
<protein>
    <submittedName>
        <fullName evidence="2">Putative secreted peptide</fullName>
    </submittedName>
</protein>
<organism evidence="2">
    <name type="scientific">Anopheles braziliensis</name>
    <dbReference type="NCBI Taxonomy" id="58242"/>
    <lineage>
        <taxon>Eukaryota</taxon>
        <taxon>Metazoa</taxon>
        <taxon>Ecdysozoa</taxon>
        <taxon>Arthropoda</taxon>
        <taxon>Hexapoda</taxon>
        <taxon>Insecta</taxon>
        <taxon>Pterygota</taxon>
        <taxon>Neoptera</taxon>
        <taxon>Endopterygota</taxon>
        <taxon>Diptera</taxon>
        <taxon>Nematocera</taxon>
        <taxon>Culicoidea</taxon>
        <taxon>Culicidae</taxon>
        <taxon>Anophelinae</taxon>
        <taxon>Anopheles</taxon>
    </lineage>
</organism>